<dbReference type="Pfam" id="PF04015">
    <property type="entry name" value="DUF362"/>
    <property type="match status" value="1"/>
</dbReference>
<feature type="domain" description="DUF362" evidence="1">
    <location>
        <begin position="38"/>
        <end position="234"/>
    </location>
</feature>
<evidence type="ECO:0000313" key="3">
    <source>
        <dbReference type="Proteomes" id="UP000183994"/>
    </source>
</evidence>
<dbReference type="Proteomes" id="UP000183994">
    <property type="component" value="Unassembled WGS sequence"/>
</dbReference>
<organism evidence="2 3">
    <name type="scientific">Desulfatibacillum alkenivorans DSM 16219</name>
    <dbReference type="NCBI Taxonomy" id="1121393"/>
    <lineage>
        <taxon>Bacteria</taxon>
        <taxon>Pseudomonadati</taxon>
        <taxon>Thermodesulfobacteriota</taxon>
        <taxon>Desulfobacteria</taxon>
        <taxon>Desulfobacterales</taxon>
        <taxon>Desulfatibacillaceae</taxon>
        <taxon>Desulfatibacillum</taxon>
    </lineage>
</organism>
<dbReference type="STRING" id="1121393.SAMN02745216_04202"/>
<name>A0A1M6VWZ8_9BACT</name>
<accession>A0A1M6VWZ8</accession>
<protein>
    <submittedName>
        <fullName evidence="2">Uncharacterized conserved protein, DUF362 family</fullName>
    </submittedName>
</protein>
<dbReference type="RefSeq" id="WP_073478228.1">
    <property type="nucleotide sequence ID" value="NZ_FQZU01000036.1"/>
</dbReference>
<sequence length="430" mass="47777">MQKPRVILRSCADYNRDLMGGIIKETVQELGFRFQGKVFIKPNVVTANKKYIHNSFTHPQLAAAMAEVIRKDQPESLVIGESGGFGIPSRLFFKESGYFDMAKKEGITLLDLNEHPLIKTKLSKAKWHKEMLLSKYIAEADVKVWMPKLKYHIFASITHALKLNIGLLVHKERMLYHDHRIHEKIVDLLEPGYPDLVVGDAIDITYGFESAPYPVRLGLLIFADNPLAADVVAAHIMGYDPHDVVHLKIAEERGYGSLNIDDIDVSGDADLEELKARPKGRNSLFQVLSELDTPIKFYSGNAWDTGMLCDGGCEGGLKGCLGTIEKRTPGSLKQAKPGAIVCGVYEGDVIVPDGPVMLIGSCAKVTGKLEAQKVYRIKGCPIGVRDLMIKVPYVFKLPSPMFDPRDAVLFIWNSIVKGFQIFKNRVLGKA</sequence>
<evidence type="ECO:0000259" key="1">
    <source>
        <dbReference type="Pfam" id="PF04015"/>
    </source>
</evidence>
<gene>
    <name evidence="2" type="ORF">SAMN02745216_04202</name>
</gene>
<dbReference type="AlphaFoldDB" id="A0A1M6VWZ8"/>
<proteinExistence type="predicted"/>
<keyword evidence="3" id="KW-1185">Reference proteome</keyword>
<dbReference type="EMBL" id="FQZU01000036">
    <property type="protein sequence ID" value="SHK86000.1"/>
    <property type="molecule type" value="Genomic_DNA"/>
</dbReference>
<evidence type="ECO:0000313" key="2">
    <source>
        <dbReference type="EMBL" id="SHK86000.1"/>
    </source>
</evidence>
<reference evidence="3" key="1">
    <citation type="submission" date="2016-11" db="EMBL/GenBank/DDBJ databases">
        <authorList>
            <person name="Varghese N."/>
            <person name="Submissions S."/>
        </authorList>
    </citation>
    <scope>NUCLEOTIDE SEQUENCE [LARGE SCALE GENOMIC DNA]</scope>
    <source>
        <strain evidence="3">DSM 16219</strain>
    </source>
</reference>
<dbReference type="InterPro" id="IPR007160">
    <property type="entry name" value="DUF362"/>
</dbReference>